<dbReference type="Proteomes" id="UP000479692">
    <property type="component" value="Unassembled WGS sequence"/>
</dbReference>
<accession>A0A7C9HP29</accession>
<sequence>MRMLLLLSLFALACLWPHAAHGQVRKCISPDGRPLYTDQKCEALGATEPPAPPTLNPSMAAEVSKSNRLYMGGCTQTLQDLVFEIRTAIEQGDANRLSGIYNWVGVSDATALSIMERLDKIAHRPLLDIQPISADPESEGALTGDAGDVPRTTVRRPPVGLRLEQTLPQSITPARTVLGLRRHYGCWWVSL</sequence>
<name>A0A7C9HP29_9GAMM</name>
<keyword evidence="4" id="KW-1185">Reference proteome</keyword>
<keyword evidence="2" id="KW-0732">Signal</keyword>
<reference evidence="3 4" key="1">
    <citation type="submission" date="2019-12" db="EMBL/GenBank/DDBJ databases">
        <authorList>
            <person name="Xu J."/>
        </authorList>
    </citation>
    <scope>NUCLEOTIDE SEQUENCE [LARGE SCALE GENOMIC DNA]</scope>
    <source>
        <strain evidence="3 4">HX-5-24</strain>
    </source>
</reference>
<gene>
    <name evidence="3" type="ORF">GN331_15720</name>
</gene>
<comment type="caution">
    <text evidence="3">The sequence shown here is derived from an EMBL/GenBank/DDBJ whole genome shotgun (WGS) entry which is preliminary data.</text>
</comment>
<protein>
    <recommendedName>
        <fullName evidence="5">DUF4124 domain-containing protein</fullName>
    </recommendedName>
</protein>
<dbReference type="RefSeq" id="WP_156643249.1">
    <property type="nucleotide sequence ID" value="NZ_WOXT01000006.1"/>
</dbReference>
<evidence type="ECO:0000313" key="3">
    <source>
        <dbReference type="EMBL" id="MUV15652.1"/>
    </source>
</evidence>
<feature type="chain" id="PRO_5028885391" description="DUF4124 domain-containing protein" evidence="2">
    <location>
        <begin position="20"/>
        <end position="191"/>
    </location>
</feature>
<feature type="signal peptide" evidence="2">
    <location>
        <begin position="1"/>
        <end position="19"/>
    </location>
</feature>
<dbReference type="AlphaFoldDB" id="A0A7C9HP29"/>
<evidence type="ECO:0000256" key="1">
    <source>
        <dbReference type="SAM" id="MobiDB-lite"/>
    </source>
</evidence>
<organism evidence="3 4">
    <name type="scientific">Noviluteimonas gilva</name>
    <dbReference type="NCBI Taxonomy" id="2682097"/>
    <lineage>
        <taxon>Bacteria</taxon>
        <taxon>Pseudomonadati</taxon>
        <taxon>Pseudomonadota</taxon>
        <taxon>Gammaproteobacteria</taxon>
        <taxon>Lysobacterales</taxon>
        <taxon>Lysobacteraceae</taxon>
        <taxon>Noviluteimonas</taxon>
    </lineage>
</organism>
<evidence type="ECO:0008006" key="5">
    <source>
        <dbReference type="Google" id="ProtNLM"/>
    </source>
</evidence>
<evidence type="ECO:0000313" key="4">
    <source>
        <dbReference type="Proteomes" id="UP000479692"/>
    </source>
</evidence>
<feature type="region of interest" description="Disordered" evidence="1">
    <location>
        <begin position="134"/>
        <end position="154"/>
    </location>
</feature>
<proteinExistence type="predicted"/>
<dbReference type="EMBL" id="WOXT01000006">
    <property type="protein sequence ID" value="MUV15652.1"/>
    <property type="molecule type" value="Genomic_DNA"/>
</dbReference>
<evidence type="ECO:0000256" key="2">
    <source>
        <dbReference type="SAM" id="SignalP"/>
    </source>
</evidence>